<dbReference type="Pfam" id="PF02779">
    <property type="entry name" value="Transket_pyr"/>
    <property type="match status" value="1"/>
</dbReference>
<feature type="binding site" evidence="12">
    <location>
        <position position="176"/>
    </location>
    <ligand>
        <name>Mg(2+)</name>
        <dbReference type="ChEBI" id="CHEBI:18420"/>
    </ligand>
</feature>
<dbReference type="InterPro" id="IPR005474">
    <property type="entry name" value="Transketolase_N"/>
</dbReference>
<dbReference type="InterPro" id="IPR029061">
    <property type="entry name" value="THDP-binding"/>
</dbReference>
<proteinExistence type="inferred from homology"/>
<dbReference type="NCBIfam" id="TIGR00232">
    <property type="entry name" value="tktlase_bact"/>
    <property type="match status" value="1"/>
</dbReference>
<dbReference type="InterPro" id="IPR005475">
    <property type="entry name" value="Transketolase-like_Pyr-bd"/>
</dbReference>
<dbReference type="SUPFAM" id="SSF52518">
    <property type="entry name" value="Thiamin diphosphate-binding fold (THDP-binding)"/>
    <property type="match status" value="2"/>
</dbReference>
<dbReference type="InterPro" id="IPR009014">
    <property type="entry name" value="Transketo_C/PFOR_II"/>
</dbReference>
<dbReference type="FunFam" id="3.40.50.970:FF:000004">
    <property type="entry name" value="Transketolase"/>
    <property type="match status" value="1"/>
</dbReference>
<dbReference type="InterPro" id="IPR049557">
    <property type="entry name" value="Transketolase_CS"/>
</dbReference>
<feature type="active site" description="Proton donor" evidence="9">
    <location>
        <position position="431"/>
    </location>
</feature>
<evidence type="ECO:0000256" key="7">
    <source>
        <dbReference type="ARBA" id="ARBA00049473"/>
    </source>
</evidence>
<evidence type="ECO:0000256" key="3">
    <source>
        <dbReference type="ARBA" id="ARBA00022679"/>
    </source>
</evidence>
<keyword evidence="5 12" id="KW-0460">Magnesium</keyword>
<evidence type="ECO:0000259" key="15">
    <source>
        <dbReference type="SMART" id="SM00861"/>
    </source>
</evidence>
<evidence type="ECO:0000256" key="2">
    <source>
        <dbReference type="ARBA" id="ARBA00013152"/>
    </source>
</evidence>
<evidence type="ECO:0000256" key="13">
    <source>
        <dbReference type="PIRSR" id="PIRSR605478-5"/>
    </source>
</evidence>
<dbReference type="PROSITE" id="PS00801">
    <property type="entry name" value="TRANSKETOLASE_1"/>
    <property type="match status" value="1"/>
</dbReference>
<evidence type="ECO:0000256" key="8">
    <source>
        <dbReference type="NCBIfam" id="TIGR00232"/>
    </source>
</evidence>
<sequence>MTTTTTNTVTAANERKTPSYSAELDALAINTLRFLAADMVEAANSGHPGLPLGTSTIAWTLWSRYLRHDPADPQWPDRDRFVLSAGHGSALLYALLHLFGYDLPMSELRKFRQLGSRTPGHPEFGHTPGVETTTGPLGQGIANGVGMALGERMLAARCNTAEHTVVDHRTWVLAGDGDLMEGLSHEAASLAGRLGLDKLTVIFDDNDITIDGAASNSCADDAAARFTAYGWRVVSVPDGNDAEALGQAFRSAMESDGRPTFIQVQTTIGFGAPGVEGTPKAHGSPLGAATLAAMRKRFDWPDQSFRVPDAVGASAAALAAAGTITHAEWTRIHTAWQSANPELAADFALDRIALPTDAADALGRCARDVAVADRMATRKASGKALNALAEVYRGLVGGSADLAGSTNTAIPGGDVSADDFSGRTIHFGIREHAMAAVMNGMALHRGLRPFGSTFLVFSDYLRPALRLSALMKLPVVYIFTHDSVHVGEDGPTHQPIEQIEALRLIPGLTVLRPADAAETAMAWQLAAENTSGPTALILSRQDLPTLGGDGLDDIGTHGARIVRSGGKSADVVLAASGSEVGLALEAAEILGERGVATTVASVMCRERLECTSHGTWAGFPDAPVVWIEAGVTTGWRALSSPRDRVVGLERFGESGPGAAVAAHMGLTPAVVADVAEDALSGRTG</sequence>
<organism evidence="16 17">
    <name type="scientific">Mycolicibacterium chitae</name>
    <name type="common">Mycobacterium chitae</name>
    <dbReference type="NCBI Taxonomy" id="1792"/>
    <lineage>
        <taxon>Bacteria</taxon>
        <taxon>Bacillati</taxon>
        <taxon>Actinomycetota</taxon>
        <taxon>Actinomycetes</taxon>
        <taxon>Mycobacteriales</taxon>
        <taxon>Mycobacteriaceae</taxon>
        <taxon>Mycolicibacterium</taxon>
    </lineage>
</organism>
<dbReference type="Gene3D" id="3.40.50.970">
    <property type="match status" value="2"/>
</dbReference>
<dbReference type="EC" id="2.2.1.1" evidence="2 8"/>
<feature type="binding site" evidence="10">
    <location>
        <position position="540"/>
    </location>
    <ligand>
        <name>substrate</name>
    </ligand>
</feature>
<evidence type="ECO:0000256" key="9">
    <source>
        <dbReference type="PIRSR" id="PIRSR605478-1"/>
    </source>
</evidence>
<feature type="binding site" evidence="12">
    <location>
        <position position="206"/>
    </location>
    <ligand>
        <name>Mg(2+)</name>
        <dbReference type="ChEBI" id="CHEBI:18420"/>
    </ligand>
</feature>
<feature type="binding site" evidence="10">
    <location>
        <position position="282"/>
    </location>
    <ligand>
        <name>substrate</name>
    </ligand>
</feature>
<dbReference type="Pfam" id="PF00456">
    <property type="entry name" value="Transketolase_N"/>
    <property type="match status" value="1"/>
</dbReference>
<dbReference type="EMBL" id="LR134355">
    <property type="protein sequence ID" value="VEG48910.1"/>
    <property type="molecule type" value="Genomic_DNA"/>
</dbReference>
<comment type="similarity">
    <text evidence="1">Belongs to the transketolase family.</text>
</comment>
<feature type="region of interest" description="Disordered" evidence="14">
    <location>
        <begin position="117"/>
        <end position="137"/>
    </location>
</feature>
<dbReference type="InterPro" id="IPR033247">
    <property type="entry name" value="Transketolase_fam"/>
</dbReference>
<feature type="binding site" evidence="10">
    <location>
        <position position="378"/>
    </location>
    <ligand>
        <name>substrate</name>
    </ligand>
</feature>
<comment type="catalytic activity">
    <reaction evidence="7">
        <text>D-sedoheptulose 7-phosphate + D-glyceraldehyde 3-phosphate = aldehydo-D-ribose 5-phosphate + D-xylulose 5-phosphate</text>
        <dbReference type="Rhea" id="RHEA:10508"/>
        <dbReference type="ChEBI" id="CHEBI:57483"/>
        <dbReference type="ChEBI" id="CHEBI:57737"/>
        <dbReference type="ChEBI" id="CHEBI:58273"/>
        <dbReference type="ChEBI" id="CHEBI:59776"/>
        <dbReference type="EC" id="2.2.1.1"/>
    </reaction>
</comment>
<feature type="binding site" evidence="11">
    <location>
        <position position="177"/>
    </location>
    <ligand>
        <name>thiamine diphosphate</name>
        <dbReference type="ChEBI" id="CHEBI:58937"/>
    </ligand>
</feature>
<evidence type="ECO:0000256" key="12">
    <source>
        <dbReference type="PIRSR" id="PIRSR605478-4"/>
    </source>
</evidence>
<dbReference type="CDD" id="cd02012">
    <property type="entry name" value="TPP_TK"/>
    <property type="match status" value="1"/>
</dbReference>
<evidence type="ECO:0000256" key="10">
    <source>
        <dbReference type="PIRSR" id="PIRSR605478-2"/>
    </source>
</evidence>
<dbReference type="InterPro" id="IPR055152">
    <property type="entry name" value="Transketolase-like_C_2"/>
</dbReference>
<dbReference type="SMART" id="SM00861">
    <property type="entry name" value="Transket_pyr"/>
    <property type="match status" value="1"/>
</dbReference>
<dbReference type="FunFam" id="3.40.50.970:FF:000003">
    <property type="entry name" value="Transketolase"/>
    <property type="match status" value="1"/>
</dbReference>
<dbReference type="GO" id="GO:0006098">
    <property type="term" value="P:pentose-phosphate shunt"/>
    <property type="evidence" value="ECO:0007669"/>
    <property type="project" value="TreeGrafter"/>
</dbReference>
<evidence type="ECO:0000313" key="17">
    <source>
        <dbReference type="Proteomes" id="UP000282551"/>
    </source>
</evidence>
<dbReference type="SUPFAM" id="SSF52922">
    <property type="entry name" value="TK C-terminal domain-like"/>
    <property type="match status" value="1"/>
</dbReference>
<feature type="site" description="Important for catalytic activity" evidence="13">
    <location>
        <position position="282"/>
    </location>
</feature>
<feature type="binding site" evidence="10">
    <location>
        <position position="493"/>
    </location>
    <ligand>
        <name>substrate</name>
    </ligand>
</feature>
<feature type="site" description="Important for catalytic activity" evidence="13">
    <location>
        <position position="47"/>
    </location>
</feature>
<keyword evidence="17" id="KW-1185">Reference proteome</keyword>
<feature type="domain" description="Transketolase-like pyrimidine-binding" evidence="15">
    <location>
        <begin position="375"/>
        <end position="545"/>
    </location>
</feature>
<dbReference type="PANTHER" id="PTHR43522">
    <property type="entry name" value="TRANSKETOLASE"/>
    <property type="match status" value="1"/>
</dbReference>
<dbReference type="Proteomes" id="UP000282551">
    <property type="component" value="Chromosome"/>
</dbReference>
<accession>A0A3S4RU64</accession>
<dbReference type="PANTHER" id="PTHR43522:SF2">
    <property type="entry name" value="TRANSKETOLASE 1-RELATED"/>
    <property type="match status" value="1"/>
</dbReference>
<keyword evidence="6 11" id="KW-0786">Thiamine pyrophosphate</keyword>
<dbReference type="InterPro" id="IPR005478">
    <property type="entry name" value="Transketolase_bac-like"/>
</dbReference>
<feature type="binding site" evidence="10">
    <location>
        <position position="481"/>
    </location>
    <ligand>
        <name>substrate</name>
    </ligand>
</feature>
<dbReference type="GO" id="GO:0004802">
    <property type="term" value="F:transketolase activity"/>
    <property type="evidence" value="ECO:0007669"/>
    <property type="project" value="UniProtKB-UniRule"/>
</dbReference>
<feature type="binding site" evidence="10">
    <location>
        <position position="47"/>
    </location>
    <ligand>
        <name>substrate</name>
    </ligand>
</feature>
<evidence type="ECO:0000256" key="4">
    <source>
        <dbReference type="ARBA" id="ARBA00022723"/>
    </source>
</evidence>
<keyword evidence="3 16" id="KW-0808">Transferase</keyword>
<comment type="cofactor">
    <cofactor evidence="11">
        <name>thiamine diphosphate</name>
        <dbReference type="ChEBI" id="CHEBI:58937"/>
    </cofactor>
    <text evidence="11">Binds 1 thiamine pyrophosphate per subunit. During the reaction, the substrate forms a covalent intermediate with the cofactor.</text>
</comment>
<name>A0A3S4RU64_MYCCI</name>
<dbReference type="Pfam" id="PF22613">
    <property type="entry name" value="Transketolase_C_1"/>
    <property type="match status" value="1"/>
</dbReference>
<dbReference type="CDD" id="cd07033">
    <property type="entry name" value="TPP_PYR_DXS_TK_like"/>
    <property type="match status" value="1"/>
</dbReference>
<evidence type="ECO:0000256" key="6">
    <source>
        <dbReference type="ARBA" id="ARBA00023052"/>
    </source>
</evidence>
<evidence type="ECO:0000313" key="16">
    <source>
        <dbReference type="EMBL" id="VEG48910.1"/>
    </source>
</evidence>
<dbReference type="GO" id="GO:0000287">
    <property type="term" value="F:magnesium ion binding"/>
    <property type="evidence" value="ECO:0007669"/>
    <property type="project" value="UniProtKB-ARBA"/>
</dbReference>
<feature type="binding site" evidence="11">
    <location>
        <position position="206"/>
    </location>
    <ligand>
        <name>thiamine diphosphate</name>
        <dbReference type="ChEBI" id="CHEBI:58937"/>
    </ligand>
</feature>
<gene>
    <name evidence="16" type="primary">tkt_2</name>
    <name evidence="16" type="ORF">NCTC10485_03212</name>
</gene>
<evidence type="ECO:0000256" key="5">
    <source>
        <dbReference type="ARBA" id="ARBA00022842"/>
    </source>
</evidence>
<feature type="binding site" evidence="12">
    <location>
        <position position="208"/>
    </location>
    <ligand>
        <name>Mg(2+)</name>
        <dbReference type="ChEBI" id="CHEBI:18420"/>
    </ligand>
</feature>
<feature type="binding site" evidence="11">
    <location>
        <position position="282"/>
    </location>
    <ligand>
        <name>thiamine diphosphate</name>
        <dbReference type="ChEBI" id="CHEBI:58937"/>
    </ligand>
</feature>
<evidence type="ECO:0000256" key="14">
    <source>
        <dbReference type="SAM" id="MobiDB-lite"/>
    </source>
</evidence>
<dbReference type="GO" id="GO:0005829">
    <property type="term" value="C:cytosol"/>
    <property type="evidence" value="ECO:0007669"/>
    <property type="project" value="TreeGrafter"/>
</dbReference>
<feature type="binding site" evidence="11">
    <location>
        <position position="457"/>
    </location>
    <ligand>
        <name>thiamine diphosphate</name>
        <dbReference type="ChEBI" id="CHEBI:58937"/>
    </ligand>
</feature>
<feature type="binding site" evidence="11">
    <location>
        <position position="87"/>
    </location>
    <ligand>
        <name>thiamine diphosphate</name>
        <dbReference type="ChEBI" id="CHEBI:58937"/>
    </ligand>
</feature>
<feature type="binding site" evidence="10">
    <location>
        <position position="405"/>
    </location>
    <ligand>
        <name>substrate</name>
    </ligand>
</feature>
<dbReference type="OrthoDB" id="8732661at2"/>
<feature type="binding site" evidence="11">
    <location>
        <begin position="135"/>
        <end position="137"/>
    </location>
    <ligand>
        <name>thiamine diphosphate</name>
        <dbReference type="ChEBI" id="CHEBI:58937"/>
    </ligand>
</feature>
<dbReference type="RefSeq" id="WP_126334644.1">
    <property type="nucleotide sequence ID" value="NZ_AP022604.1"/>
</dbReference>
<comment type="cofactor">
    <cofactor evidence="12">
        <name>Mg(2+)</name>
        <dbReference type="ChEBI" id="CHEBI:18420"/>
    </cofactor>
    <text evidence="12">Binds 1 Mg(2+) ion per subunit. Can also utilize other divalent metal cations, such as Ca(2+), Mn(2+) and Co(2+).</text>
</comment>
<reference evidence="16 17" key="1">
    <citation type="submission" date="2018-12" db="EMBL/GenBank/DDBJ databases">
        <authorList>
            <consortium name="Pathogen Informatics"/>
        </authorList>
    </citation>
    <scope>NUCLEOTIDE SEQUENCE [LARGE SCALE GENOMIC DNA]</scope>
    <source>
        <strain evidence="16 17">NCTC10485</strain>
    </source>
</reference>
<keyword evidence="4 12" id="KW-0479">Metal-binding</keyword>
<dbReference type="AlphaFoldDB" id="A0A3S4RU64"/>
<dbReference type="Gene3D" id="3.40.50.920">
    <property type="match status" value="1"/>
</dbReference>
<evidence type="ECO:0000256" key="11">
    <source>
        <dbReference type="PIRSR" id="PIRSR605478-3"/>
    </source>
</evidence>
<protein>
    <recommendedName>
        <fullName evidence="2 8">Transketolase</fullName>
        <ecNumber evidence="2 8">2.2.1.1</ecNumber>
    </recommendedName>
</protein>
<feature type="binding site" evidence="10">
    <location>
        <position position="489"/>
    </location>
    <ligand>
        <name>substrate</name>
    </ligand>
</feature>
<evidence type="ECO:0000256" key="1">
    <source>
        <dbReference type="ARBA" id="ARBA00007131"/>
    </source>
</evidence>